<protein>
    <submittedName>
        <fullName evidence="4">Aste57867_15930 protein</fullName>
    </submittedName>
</protein>
<feature type="compositionally biased region" description="Polar residues" evidence="2">
    <location>
        <begin position="23"/>
        <end position="42"/>
    </location>
</feature>
<keyword evidence="5" id="KW-1185">Reference proteome</keyword>
<feature type="region of interest" description="Disordered" evidence="2">
    <location>
        <begin position="209"/>
        <end position="228"/>
    </location>
</feature>
<keyword evidence="1" id="KW-0175">Coiled coil</keyword>
<feature type="region of interest" description="Disordered" evidence="2">
    <location>
        <begin position="18"/>
        <end position="45"/>
    </location>
</feature>
<dbReference type="EMBL" id="VJMH01005773">
    <property type="protein sequence ID" value="KAF0693059.1"/>
    <property type="molecule type" value="Genomic_DNA"/>
</dbReference>
<gene>
    <name evidence="4" type="primary">Aste57867_15930</name>
    <name evidence="3" type="ORF">As57867_015874</name>
    <name evidence="4" type="ORF">ASTE57867_15930</name>
</gene>
<sequence>MSQLNRLRQCSKQFRRITPSARRFNTSANPQGPGATQGTNSGRPRGDYEWARHANEFAKTFSEFSTNAYVHTERQWRYKGPLWGFGIGALAGYLSRPDNGTAEVENRRLKSLARDLQDETRELKVQLAAVQQSIDALRGLPQAPSLADHAHRKRDNDESIKRHALACENEFRKLEERMNNTDDVAEALKVAVDIAAEVGRFIALALENEKMKKDEQTQTDDATLTIRDGSGSLVQVTSKVE</sequence>
<organism evidence="4 5">
    <name type="scientific">Aphanomyces stellatus</name>
    <dbReference type="NCBI Taxonomy" id="120398"/>
    <lineage>
        <taxon>Eukaryota</taxon>
        <taxon>Sar</taxon>
        <taxon>Stramenopiles</taxon>
        <taxon>Oomycota</taxon>
        <taxon>Saprolegniomycetes</taxon>
        <taxon>Saprolegniales</taxon>
        <taxon>Verrucalvaceae</taxon>
        <taxon>Aphanomyces</taxon>
    </lineage>
</organism>
<dbReference type="AlphaFoldDB" id="A0A485L587"/>
<evidence type="ECO:0000256" key="2">
    <source>
        <dbReference type="SAM" id="MobiDB-lite"/>
    </source>
</evidence>
<evidence type="ECO:0000256" key="1">
    <source>
        <dbReference type="SAM" id="Coils"/>
    </source>
</evidence>
<evidence type="ECO:0000313" key="4">
    <source>
        <dbReference type="EMBL" id="VFT92716.1"/>
    </source>
</evidence>
<proteinExistence type="predicted"/>
<dbReference type="Proteomes" id="UP000332933">
    <property type="component" value="Unassembled WGS sequence"/>
</dbReference>
<feature type="coiled-coil region" evidence="1">
    <location>
        <begin position="99"/>
        <end position="133"/>
    </location>
</feature>
<name>A0A485L587_9STRA</name>
<dbReference type="EMBL" id="CAADRA010005794">
    <property type="protein sequence ID" value="VFT92716.1"/>
    <property type="molecule type" value="Genomic_DNA"/>
</dbReference>
<dbReference type="OrthoDB" id="77827at2759"/>
<accession>A0A485L587</accession>
<reference evidence="3" key="2">
    <citation type="submission" date="2019-06" db="EMBL/GenBank/DDBJ databases">
        <title>Genomics analysis of Aphanomyces spp. identifies a new class of oomycete effector associated with host adaptation.</title>
        <authorList>
            <person name="Gaulin E."/>
        </authorList>
    </citation>
    <scope>NUCLEOTIDE SEQUENCE</scope>
    <source>
        <strain evidence="3">CBS 578.67</strain>
    </source>
</reference>
<evidence type="ECO:0000313" key="3">
    <source>
        <dbReference type="EMBL" id="KAF0693059.1"/>
    </source>
</evidence>
<reference evidence="4 5" key="1">
    <citation type="submission" date="2019-03" db="EMBL/GenBank/DDBJ databases">
        <authorList>
            <person name="Gaulin E."/>
            <person name="Dumas B."/>
        </authorList>
    </citation>
    <scope>NUCLEOTIDE SEQUENCE [LARGE SCALE GENOMIC DNA]</scope>
    <source>
        <strain evidence="4">CBS 568.67</strain>
    </source>
</reference>
<evidence type="ECO:0000313" key="5">
    <source>
        <dbReference type="Proteomes" id="UP000332933"/>
    </source>
</evidence>